<organism evidence="9 10">
    <name type="scientific">Laedolimicola intestinihominis</name>
    <dbReference type="NCBI Taxonomy" id="3133166"/>
    <lineage>
        <taxon>Bacteria</taxon>
        <taxon>Bacillati</taxon>
        <taxon>Bacillota</taxon>
        <taxon>Clostridia</taxon>
        <taxon>Lachnospirales</taxon>
        <taxon>Lachnospiraceae</taxon>
        <taxon>Laedolimicola</taxon>
    </lineage>
</organism>
<evidence type="ECO:0000256" key="6">
    <source>
        <dbReference type="ARBA" id="ARBA00023284"/>
    </source>
</evidence>
<dbReference type="Pfam" id="PF00085">
    <property type="entry name" value="Thioredoxin"/>
    <property type="match status" value="1"/>
</dbReference>
<dbReference type="PROSITE" id="PS51352">
    <property type="entry name" value="THIOREDOXIN_2"/>
    <property type="match status" value="1"/>
</dbReference>
<dbReference type="PANTHER" id="PTHR45663">
    <property type="entry name" value="GEO12009P1"/>
    <property type="match status" value="1"/>
</dbReference>
<evidence type="ECO:0000259" key="8">
    <source>
        <dbReference type="PROSITE" id="PS51352"/>
    </source>
</evidence>
<evidence type="ECO:0000256" key="2">
    <source>
        <dbReference type="ARBA" id="ARBA00020570"/>
    </source>
</evidence>
<comment type="caution">
    <text evidence="9">The sequence shown here is derived from an EMBL/GenBank/DDBJ whole genome shotgun (WGS) entry which is preliminary data.</text>
</comment>
<reference evidence="9 10" key="1">
    <citation type="submission" date="2024-03" db="EMBL/GenBank/DDBJ databases">
        <title>Human intestinal bacterial collection.</title>
        <authorList>
            <person name="Pauvert C."/>
            <person name="Hitch T.C.A."/>
            <person name="Clavel T."/>
        </authorList>
    </citation>
    <scope>NUCLEOTIDE SEQUENCE [LARGE SCALE GENOMIC DNA]</scope>
    <source>
        <strain evidence="9 10">CLA-AA-H132</strain>
    </source>
</reference>
<keyword evidence="6" id="KW-0676">Redox-active center</keyword>
<dbReference type="InterPro" id="IPR017937">
    <property type="entry name" value="Thioredoxin_CS"/>
</dbReference>
<evidence type="ECO:0000256" key="1">
    <source>
        <dbReference type="ARBA" id="ARBA00008987"/>
    </source>
</evidence>
<evidence type="ECO:0000256" key="5">
    <source>
        <dbReference type="ARBA" id="ARBA00023157"/>
    </source>
</evidence>
<evidence type="ECO:0000256" key="3">
    <source>
        <dbReference type="ARBA" id="ARBA00022448"/>
    </source>
</evidence>
<name>A0ABV1FHV4_9FIRM</name>
<proteinExistence type="inferred from homology"/>
<keyword evidence="3" id="KW-0813">Transport</keyword>
<evidence type="ECO:0000313" key="9">
    <source>
        <dbReference type="EMBL" id="MEQ2472622.1"/>
    </source>
</evidence>
<dbReference type="RefSeq" id="WP_178038050.1">
    <property type="nucleotide sequence ID" value="NZ_JBBMFE010000007.1"/>
</dbReference>
<evidence type="ECO:0000256" key="7">
    <source>
        <dbReference type="PIRNR" id="PIRNR000077"/>
    </source>
</evidence>
<sequence>MLKEVTEKEFRELVNQGLVLADFFSSTCGPCKMLSFVLADVDKTCGDKATILKVDFDKNKELVEEYEVSGYPTLILMKDGKELKRLSGLQQKPLIVKMLEEQM</sequence>
<gene>
    <name evidence="9" type="ORF">WMO29_08980</name>
</gene>
<accession>A0ABV1FHV4</accession>
<protein>
    <recommendedName>
        <fullName evidence="2 7">Thioredoxin</fullName>
    </recommendedName>
</protein>
<keyword evidence="10" id="KW-1185">Reference proteome</keyword>
<dbReference type="InterPro" id="IPR036249">
    <property type="entry name" value="Thioredoxin-like_sf"/>
</dbReference>
<feature type="domain" description="Thioredoxin" evidence="8">
    <location>
        <begin position="1"/>
        <end position="103"/>
    </location>
</feature>
<dbReference type="Gene3D" id="3.40.30.10">
    <property type="entry name" value="Glutaredoxin"/>
    <property type="match status" value="1"/>
</dbReference>
<evidence type="ECO:0000313" key="10">
    <source>
        <dbReference type="Proteomes" id="UP001438008"/>
    </source>
</evidence>
<dbReference type="SUPFAM" id="SSF52833">
    <property type="entry name" value="Thioredoxin-like"/>
    <property type="match status" value="1"/>
</dbReference>
<evidence type="ECO:0000256" key="4">
    <source>
        <dbReference type="ARBA" id="ARBA00022982"/>
    </source>
</evidence>
<keyword evidence="4" id="KW-0249">Electron transport</keyword>
<keyword evidence="5" id="KW-1015">Disulfide bond</keyword>
<comment type="similarity">
    <text evidence="1 7">Belongs to the thioredoxin family.</text>
</comment>
<dbReference type="PANTHER" id="PTHR45663:SF11">
    <property type="entry name" value="GEO12009P1"/>
    <property type="match status" value="1"/>
</dbReference>
<dbReference type="InterPro" id="IPR005746">
    <property type="entry name" value="Thioredoxin"/>
</dbReference>
<dbReference type="EMBL" id="JBBMFE010000007">
    <property type="protein sequence ID" value="MEQ2472622.1"/>
    <property type="molecule type" value="Genomic_DNA"/>
</dbReference>
<dbReference type="PIRSF" id="PIRSF000077">
    <property type="entry name" value="Thioredoxin"/>
    <property type="match status" value="1"/>
</dbReference>
<dbReference type="InterPro" id="IPR013766">
    <property type="entry name" value="Thioredoxin_domain"/>
</dbReference>
<dbReference type="CDD" id="cd02947">
    <property type="entry name" value="TRX_family"/>
    <property type="match status" value="1"/>
</dbReference>
<dbReference type="Proteomes" id="UP001438008">
    <property type="component" value="Unassembled WGS sequence"/>
</dbReference>
<dbReference type="PROSITE" id="PS00194">
    <property type="entry name" value="THIOREDOXIN_1"/>
    <property type="match status" value="1"/>
</dbReference>